<dbReference type="InterPro" id="IPR001404">
    <property type="entry name" value="Hsp90_fam"/>
</dbReference>
<protein>
    <submittedName>
        <fullName evidence="3">Endoplasmin homolog</fullName>
    </submittedName>
</protein>
<dbReference type="AlphaFoldDB" id="A0A830DDS2"/>
<evidence type="ECO:0000256" key="1">
    <source>
        <dbReference type="ARBA" id="ARBA00008239"/>
    </source>
</evidence>
<dbReference type="InterPro" id="IPR020568">
    <property type="entry name" value="Ribosomal_Su5_D2-typ_SF"/>
</dbReference>
<dbReference type="GO" id="GO:0016887">
    <property type="term" value="F:ATP hydrolysis activity"/>
    <property type="evidence" value="ECO:0007669"/>
    <property type="project" value="InterPro"/>
</dbReference>
<gene>
    <name evidence="3" type="ORF">PHJA_002592100</name>
</gene>
<dbReference type="Gene3D" id="1.20.120.790">
    <property type="entry name" value="Heat shock protein 90, C-terminal domain"/>
    <property type="match status" value="1"/>
</dbReference>
<dbReference type="GO" id="GO:0051082">
    <property type="term" value="F:unfolded protein binding"/>
    <property type="evidence" value="ECO:0007669"/>
    <property type="project" value="InterPro"/>
</dbReference>
<sequence length="501" mass="56896">MSLKRYSRMLDIKNVVKNDVLSPPPAASSNLHLILPESPPYLPVSLMQLIKTLLLIFRIEQQGEVLVSNFVLSSEGEEKIVSIADGSIFVVVLTRQEERQKRGEKNEEGSCGGRKTCERRLKTAGAAVWYSRGMEESPFLERLTKKNYEELIVIDDLLSALVGIEGRYILIRRVYGKDDSANFQVDASMDLELQESAKRIIPQCESYLQINQFVESRSHFKSGLDYQAMVAQLEHQFCLRKLSAQGLWFYCQPMMGSMKALSILIKKASAANFIGSAVLNLLQSQAKAMAGDHVVRSLLEKMSQSANQAYLGILESSKSDGKLTSLDQYISRMKFGQKDIFYITGTNKEQLEKSPFPERLTKKNYEVIFFTDPVDEYLMQYLMDYDDMKFQNVSKEGLKIGKESKDKELKEAFKELTKWWKGALASENVDDVKISNRLADTPCVVVTSKYGWSANMKGSCSLRLYRMLTNRLTCTARGFLKLTQGTPSSRIFMRESCRTPR</sequence>
<keyword evidence="2" id="KW-0143">Chaperone</keyword>
<name>A0A830DDS2_9LAMI</name>
<dbReference type="OrthoDB" id="1711448at2759"/>
<dbReference type="GO" id="GO:0005524">
    <property type="term" value="F:ATP binding"/>
    <property type="evidence" value="ECO:0007669"/>
    <property type="project" value="InterPro"/>
</dbReference>
<evidence type="ECO:0000313" key="3">
    <source>
        <dbReference type="EMBL" id="GFQ04482.1"/>
    </source>
</evidence>
<evidence type="ECO:0000313" key="4">
    <source>
        <dbReference type="Proteomes" id="UP000653305"/>
    </source>
</evidence>
<dbReference type="GO" id="GO:0005874">
    <property type="term" value="C:microtubule"/>
    <property type="evidence" value="ECO:0007669"/>
    <property type="project" value="UniProtKB-KW"/>
</dbReference>
<accession>A0A830DDS2</accession>
<dbReference type="InterPro" id="IPR037196">
    <property type="entry name" value="HSP90_C"/>
</dbReference>
<dbReference type="FunFam" id="3.40.50.11260:FF:000006">
    <property type="entry name" value="endoplasmin homolog"/>
    <property type="match status" value="1"/>
</dbReference>
<keyword evidence="4" id="KW-1185">Reference proteome</keyword>
<dbReference type="Proteomes" id="UP000653305">
    <property type="component" value="Unassembled WGS sequence"/>
</dbReference>
<dbReference type="EMBL" id="BMAC01000947">
    <property type="protein sequence ID" value="GFQ04482.1"/>
    <property type="molecule type" value="Genomic_DNA"/>
</dbReference>
<dbReference type="Pfam" id="PF00183">
    <property type="entry name" value="HSP90"/>
    <property type="match status" value="1"/>
</dbReference>
<organism evidence="3 4">
    <name type="scientific">Phtheirospermum japonicum</name>
    <dbReference type="NCBI Taxonomy" id="374723"/>
    <lineage>
        <taxon>Eukaryota</taxon>
        <taxon>Viridiplantae</taxon>
        <taxon>Streptophyta</taxon>
        <taxon>Embryophyta</taxon>
        <taxon>Tracheophyta</taxon>
        <taxon>Spermatophyta</taxon>
        <taxon>Magnoliopsida</taxon>
        <taxon>eudicotyledons</taxon>
        <taxon>Gunneridae</taxon>
        <taxon>Pentapetalae</taxon>
        <taxon>asterids</taxon>
        <taxon>lamiids</taxon>
        <taxon>Lamiales</taxon>
        <taxon>Orobanchaceae</taxon>
        <taxon>Orobanchaceae incertae sedis</taxon>
        <taxon>Phtheirospermum</taxon>
    </lineage>
</organism>
<comment type="caution">
    <text evidence="3">The sequence shown here is derived from an EMBL/GenBank/DDBJ whole genome shotgun (WGS) entry which is preliminary data.</text>
</comment>
<dbReference type="GO" id="GO:0140662">
    <property type="term" value="F:ATP-dependent protein folding chaperone"/>
    <property type="evidence" value="ECO:0007669"/>
    <property type="project" value="InterPro"/>
</dbReference>
<dbReference type="Gene3D" id="3.40.50.11260">
    <property type="match status" value="1"/>
</dbReference>
<proteinExistence type="inferred from homology"/>
<comment type="similarity">
    <text evidence="1">Belongs to the heat shock protein 90 family.</text>
</comment>
<dbReference type="SUPFAM" id="SSF110942">
    <property type="entry name" value="HSP90 C-terminal domain"/>
    <property type="match status" value="1"/>
</dbReference>
<evidence type="ECO:0000256" key="2">
    <source>
        <dbReference type="ARBA" id="ARBA00023186"/>
    </source>
</evidence>
<dbReference type="SUPFAM" id="SSF54211">
    <property type="entry name" value="Ribosomal protein S5 domain 2-like"/>
    <property type="match status" value="1"/>
</dbReference>
<dbReference type="PANTHER" id="PTHR11528">
    <property type="entry name" value="HEAT SHOCK PROTEIN 90 FAMILY MEMBER"/>
    <property type="match status" value="1"/>
</dbReference>
<reference evidence="3" key="1">
    <citation type="submission" date="2020-07" db="EMBL/GenBank/DDBJ databases">
        <title>Ethylene signaling mediates host invasion by parasitic plants.</title>
        <authorList>
            <person name="Yoshida S."/>
        </authorList>
    </citation>
    <scope>NUCLEOTIDE SEQUENCE</scope>
    <source>
        <strain evidence="3">Okayama</strain>
    </source>
</reference>